<dbReference type="AlphaFoldDB" id="A0A6S6UBN4"/>
<organism evidence="1">
    <name type="scientific">uncultured Sulfurovum sp</name>
    <dbReference type="NCBI Taxonomy" id="269237"/>
    <lineage>
        <taxon>Bacteria</taxon>
        <taxon>Pseudomonadati</taxon>
        <taxon>Campylobacterota</taxon>
        <taxon>Epsilonproteobacteria</taxon>
        <taxon>Campylobacterales</taxon>
        <taxon>Sulfurovaceae</taxon>
        <taxon>Sulfurovum</taxon>
        <taxon>environmental samples</taxon>
    </lineage>
</organism>
<gene>
    <name evidence="1" type="ORF">HELGO_WM24713</name>
</gene>
<sequence length="29" mass="3090">MANLGPADYSPYPVATYDGLYTPPEGKAM</sequence>
<feature type="non-terminal residue" evidence="1">
    <location>
        <position position="29"/>
    </location>
</feature>
<protein>
    <submittedName>
        <fullName evidence="1">Uncharacterized protein</fullName>
    </submittedName>
</protein>
<dbReference type="EMBL" id="CACVAZ010000194">
    <property type="protein sequence ID" value="CAA6825528.1"/>
    <property type="molecule type" value="Genomic_DNA"/>
</dbReference>
<proteinExistence type="predicted"/>
<evidence type="ECO:0000313" key="1">
    <source>
        <dbReference type="EMBL" id="CAA6825528.1"/>
    </source>
</evidence>
<accession>A0A6S6UBN4</accession>
<name>A0A6S6UBN4_9BACT</name>
<reference evidence="1" key="1">
    <citation type="submission" date="2020-01" db="EMBL/GenBank/DDBJ databases">
        <authorList>
            <person name="Meier V. D."/>
            <person name="Meier V D."/>
        </authorList>
    </citation>
    <scope>NUCLEOTIDE SEQUENCE</scope>
    <source>
        <strain evidence="1">HLG_WM_MAG_02</strain>
    </source>
</reference>